<gene>
    <name evidence="1" type="ORF">LEA_19584</name>
</gene>
<organism evidence="1">
    <name type="scientific">human gut metagenome</name>
    <dbReference type="NCBI Taxonomy" id="408170"/>
    <lineage>
        <taxon>unclassified sequences</taxon>
        <taxon>metagenomes</taxon>
        <taxon>organismal metagenomes</taxon>
    </lineage>
</organism>
<dbReference type="SUPFAM" id="SSF56935">
    <property type="entry name" value="Porins"/>
    <property type="match status" value="1"/>
</dbReference>
<reference evidence="1" key="1">
    <citation type="journal article" date="2013" name="Environ. Microbiol.">
        <title>Microbiota from the distal guts of lean and obese adolescents exhibit partial functional redundancy besides clear differences in community structure.</title>
        <authorList>
            <person name="Ferrer M."/>
            <person name="Ruiz A."/>
            <person name="Lanza F."/>
            <person name="Haange S.B."/>
            <person name="Oberbach A."/>
            <person name="Till H."/>
            <person name="Bargiela R."/>
            <person name="Campoy C."/>
            <person name="Segura M.T."/>
            <person name="Richter M."/>
            <person name="von Bergen M."/>
            <person name="Seifert J."/>
            <person name="Suarez A."/>
        </authorList>
    </citation>
    <scope>NUCLEOTIDE SEQUENCE</scope>
</reference>
<name>K1RUS1_9ZZZZ</name>
<proteinExistence type="predicted"/>
<sequence length="165" mass="19001">MVEVNARYDGSSKFLPKNRWNFFWGASAGWRITEEKFMENLRDYVNELKLRASYGEVGNQNGIGRYDGIQLYNYKSNSGALLGNSKGTYVESAGLVSTMRTWERIYNYNLGIDFGFLNNRLTGTFEVFKKKTTICWFRVCTPVYWVELLPVLIAVSLRPMVTMPA</sequence>
<comment type="caution">
    <text evidence="1">The sequence shown here is derived from an EMBL/GenBank/DDBJ whole genome shotgun (WGS) entry which is preliminary data.</text>
</comment>
<dbReference type="AlphaFoldDB" id="K1RUS1"/>
<protein>
    <submittedName>
        <fullName evidence="1">Uncharacterized protein</fullName>
    </submittedName>
</protein>
<evidence type="ECO:0000313" key="1">
    <source>
        <dbReference type="EMBL" id="EKC47029.1"/>
    </source>
</evidence>
<accession>K1RUS1</accession>
<dbReference type="EMBL" id="AJWY01013459">
    <property type="protein sequence ID" value="EKC47029.1"/>
    <property type="molecule type" value="Genomic_DNA"/>
</dbReference>